<dbReference type="InterPro" id="IPR002514">
    <property type="entry name" value="Transposase_8"/>
</dbReference>
<dbReference type="AlphaFoldDB" id="A0A7D5QC62"/>
<name>A0A7D5QC62_9EURY</name>
<dbReference type="SUPFAM" id="SSF48295">
    <property type="entry name" value="TrpR-like"/>
    <property type="match status" value="1"/>
</dbReference>
<dbReference type="OrthoDB" id="383115at2157"/>
<dbReference type="GO" id="GO:0004803">
    <property type="term" value="F:transposase activity"/>
    <property type="evidence" value="ECO:0007669"/>
    <property type="project" value="InterPro"/>
</dbReference>
<evidence type="ECO:0000313" key="1">
    <source>
        <dbReference type="EMBL" id="QLG62819.1"/>
    </source>
</evidence>
<organism evidence="1 2">
    <name type="scientific">Halorarum salinum</name>
    <dbReference type="NCBI Taxonomy" id="2743089"/>
    <lineage>
        <taxon>Archaea</taxon>
        <taxon>Methanobacteriati</taxon>
        <taxon>Methanobacteriota</taxon>
        <taxon>Stenosarchaea group</taxon>
        <taxon>Halobacteria</taxon>
        <taxon>Halobacteriales</taxon>
        <taxon>Haloferacaceae</taxon>
        <taxon>Halorarum</taxon>
    </lineage>
</organism>
<dbReference type="GO" id="GO:0043565">
    <property type="term" value="F:sequence-specific DNA binding"/>
    <property type="evidence" value="ECO:0007669"/>
    <property type="project" value="InterPro"/>
</dbReference>
<dbReference type="Gene3D" id="1.10.10.60">
    <property type="entry name" value="Homeodomain-like"/>
    <property type="match status" value="1"/>
</dbReference>
<evidence type="ECO:0000313" key="2">
    <source>
        <dbReference type="Proteomes" id="UP000509626"/>
    </source>
</evidence>
<dbReference type="InterPro" id="IPR010921">
    <property type="entry name" value="Trp_repressor/repl_initiator"/>
</dbReference>
<accession>A0A7D5QC62</accession>
<dbReference type="KEGG" id="halu:HUG12_14220"/>
<proteinExistence type="predicted"/>
<dbReference type="GO" id="GO:0006313">
    <property type="term" value="P:DNA transposition"/>
    <property type="evidence" value="ECO:0007669"/>
    <property type="project" value="InterPro"/>
</dbReference>
<reference evidence="1 2" key="1">
    <citation type="submission" date="2020-06" db="EMBL/GenBank/DDBJ databases">
        <title>NJ-3-1, isolated from saline soil.</title>
        <authorList>
            <person name="Cui H.L."/>
            <person name="Shi X."/>
        </authorList>
    </citation>
    <scope>NUCLEOTIDE SEQUENCE [LARGE SCALE GENOMIC DNA]</scope>
    <source>
        <strain evidence="1 2">NJ-3-1</strain>
    </source>
</reference>
<keyword evidence="2" id="KW-1185">Reference proteome</keyword>
<gene>
    <name evidence="1" type="ORF">HUG12_14220</name>
</gene>
<sequence length="175" mass="19215">MADDVCGYEDTHSGEPCKRAAGWGRDADTGYCRTHADDDDADGPPAHRETKLTKERQEGIAAAIESGKSIASACRMHGIQPATFYNWMDRGEGEDEGPFADFFDRIVRAKGYGEDHYVQPIIEIAKEQGDLATLMSLLKQRYPDSWGDVDRGEQAGGITVTSEVVEISEDSPEVQ</sequence>
<dbReference type="Pfam" id="PF01527">
    <property type="entry name" value="HTH_Tnp_1"/>
    <property type="match status" value="1"/>
</dbReference>
<protein>
    <submittedName>
        <fullName evidence="1">Transposase</fullName>
    </submittedName>
</protein>
<dbReference type="Proteomes" id="UP000509626">
    <property type="component" value="Chromosome"/>
</dbReference>
<dbReference type="EMBL" id="CP058579">
    <property type="protein sequence ID" value="QLG62819.1"/>
    <property type="molecule type" value="Genomic_DNA"/>
</dbReference>
<dbReference type="GeneID" id="56038637"/>
<dbReference type="RefSeq" id="WP_179269404.1">
    <property type="nucleotide sequence ID" value="NZ_CP058579.1"/>
</dbReference>